<comment type="similarity">
    <text evidence="5">Belongs to the QueA family.</text>
</comment>
<reference evidence="6" key="2">
    <citation type="journal article" date="2022" name="Res Sq">
        <title>Evolution of multicellular longitudinally dividing oral cavity symbionts (Neisseriaceae).</title>
        <authorList>
            <person name="Nyongesa S."/>
            <person name="Weber P."/>
            <person name="Bernet E."/>
            <person name="Pullido F."/>
            <person name="Nieckarz M."/>
            <person name="Delaby M."/>
            <person name="Nieves C."/>
            <person name="Viehboeck T."/>
            <person name="Krause N."/>
            <person name="Rivera-Millot A."/>
            <person name="Nakamura A."/>
            <person name="Vischer N."/>
            <person name="VanNieuwenhze M."/>
            <person name="Brun Y."/>
            <person name="Cava F."/>
            <person name="Bulgheresi S."/>
            <person name="Veyrier F."/>
        </authorList>
    </citation>
    <scope>NUCLEOTIDE SEQUENCE</scope>
    <source>
        <strain evidence="6">SAG 1488-6</strain>
    </source>
</reference>
<dbReference type="Gene3D" id="3.40.1780.10">
    <property type="entry name" value="QueA-like"/>
    <property type="match status" value="1"/>
</dbReference>
<keyword evidence="3 5" id="KW-0949">S-adenosyl-L-methionine</keyword>
<evidence type="ECO:0000313" key="6">
    <source>
        <dbReference type="EMBL" id="UOO93446.1"/>
    </source>
</evidence>
<evidence type="ECO:0000256" key="1">
    <source>
        <dbReference type="ARBA" id="ARBA00022490"/>
    </source>
</evidence>
<accession>A0ABY4ECH4</accession>
<dbReference type="Gene3D" id="2.40.10.240">
    <property type="entry name" value="QueA-like"/>
    <property type="match status" value="1"/>
</dbReference>
<dbReference type="GO" id="GO:0051075">
    <property type="term" value="F:S-adenosylmethionine:tRNA ribosyltransferase-isomerase activity"/>
    <property type="evidence" value="ECO:0007669"/>
    <property type="project" value="UniProtKB-EC"/>
</dbReference>
<organism evidence="6 7">
    <name type="scientific">Vitreoscilla stercoraria</name>
    <dbReference type="NCBI Taxonomy" id="61"/>
    <lineage>
        <taxon>Bacteria</taxon>
        <taxon>Pseudomonadati</taxon>
        <taxon>Pseudomonadota</taxon>
        <taxon>Betaproteobacteria</taxon>
        <taxon>Neisseriales</taxon>
        <taxon>Neisseriaceae</taxon>
        <taxon>Vitreoscilla</taxon>
    </lineage>
</organism>
<evidence type="ECO:0000256" key="4">
    <source>
        <dbReference type="ARBA" id="ARBA00022785"/>
    </source>
</evidence>
<dbReference type="EC" id="2.4.99.17" evidence="5"/>
<dbReference type="NCBIfam" id="NF001140">
    <property type="entry name" value="PRK00147.1"/>
    <property type="match status" value="1"/>
</dbReference>
<evidence type="ECO:0000256" key="5">
    <source>
        <dbReference type="HAMAP-Rule" id="MF_00113"/>
    </source>
</evidence>
<evidence type="ECO:0000256" key="3">
    <source>
        <dbReference type="ARBA" id="ARBA00022691"/>
    </source>
</evidence>
<reference evidence="6" key="1">
    <citation type="submission" date="2021-12" db="EMBL/GenBank/DDBJ databases">
        <authorList>
            <person name="Veyrier F.J."/>
        </authorList>
    </citation>
    <scope>NUCLEOTIDE SEQUENCE</scope>
    <source>
        <strain evidence="6">SAG 1488-6</strain>
    </source>
</reference>
<comment type="subcellular location">
    <subcellularLocation>
        <location evidence="5">Cytoplasm</location>
    </subcellularLocation>
</comment>
<keyword evidence="6" id="KW-0328">Glycosyltransferase</keyword>
<protein>
    <recommendedName>
        <fullName evidence="5">S-adenosylmethionine:tRNA ribosyltransferase-isomerase</fullName>
        <ecNumber evidence="5">2.4.99.17</ecNumber>
    </recommendedName>
    <alternativeName>
        <fullName evidence="5">Queuosine biosynthesis protein QueA</fullName>
    </alternativeName>
</protein>
<gene>
    <name evidence="5 6" type="primary">queA</name>
    <name evidence="6" type="ORF">LVJ81_05295</name>
</gene>
<dbReference type="InterPro" id="IPR042118">
    <property type="entry name" value="QueA_dom1"/>
</dbReference>
<dbReference type="Proteomes" id="UP000832034">
    <property type="component" value="Chromosome"/>
</dbReference>
<dbReference type="SUPFAM" id="SSF111337">
    <property type="entry name" value="QueA-like"/>
    <property type="match status" value="1"/>
</dbReference>
<comment type="pathway">
    <text evidence="5">tRNA modification; tRNA-queuosine biosynthesis.</text>
</comment>
<dbReference type="NCBIfam" id="TIGR00113">
    <property type="entry name" value="queA"/>
    <property type="match status" value="1"/>
</dbReference>
<dbReference type="EMBL" id="CP091512">
    <property type="protein sequence ID" value="UOO93446.1"/>
    <property type="molecule type" value="Genomic_DNA"/>
</dbReference>
<keyword evidence="7" id="KW-1185">Reference proteome</keyword>
<dbReference type="InterPro" id="IPR003699">
    <property type="entry name" value="QueA"/>
</dbReference>
<keyword evidence="4 5" id="KW-0671">Queuosine biosynthesis</keyword>
<evidence type="ECO:0000313" key="7">
    <source>
        <dbReference type="Proteomes" id="UP000832034"/>
    </source>
</evidence>
<dbReference type="InterPro" id="IPR036100">
    <property type="entry name" value="QueA_sf"/>
</dbReference>
<comment type="subunit">
    <text evidence="5">Monomer.</text>
</comment>
<dbReference type="RefSeq" id="WP_019958888.1">
    <property type="nucleotide sequence ID" value="NZ_CP091512.1"/>
</dbReference>
<dbReference type="HAMAP" id="MF_00113">
    <property type="entry name" value="QueA"/>
    <property type="match status" value="1"/>
</dbReference>
<dbReference type="PANTHER" id="PTHR30307:SF0">
    <property type="entry name" value="S-ADENOSYLMETHIONINE:TRNA RIBOSYLTRANSFERASE-ISOMERASE"/>
    <property type="match status" value="1"/>
</dbReference>
<dbReference type="InterPro" id="IPR042119">
    <property type="entry name" value="QueA_dom2"/>
</dbReference>
<keyword evidence="2 5" id="KW-0808">Transferase</keyword>
<comment type="catalytic activity">
    <reaction evidence="5">
        <text>7-aminomethyl-7-carbaguanosine(34) in tRNA + S-adenosyl-L-methionine = epoxyqueuosine(34) in tRNA + adenine + L-methionine + 2 H(+)</text>
        <dbReference type="Rhea" id="RHEA:32155"/>
        <dbReference type="Rhea" id="RHEA-COMP:10342"/>
        <dbReference type="Rhea" id="RHEA-COMP:18582"/>
        <dbReference type="ChEBI" id="CHEBI:15378"/>
        <dbReference type="ChEBI" id="CHEBI:16708"/>
        <dbReference type="ChEBI" id="CHEBI:57844"/>
        <dbReference type="ChEBI" id="CHEBI:59789"/>
        <dbReference type="ChEBI" id="CHEBI:82833"/>
        <dbReference type="ChEBI" id="CHEBI:194443"/>
        <dbReference type="EC" id="2.4.99.17"/>
    </reaction>
</comment>
<evidence type="ECO:0000256" key="2">
    <source>
        <dbReference type="ARBA" id="ARBA00022679"/>
    </source>
</evidence>
<dbReference type="PANTHER" id="PTHR30307">
    <property type="entry name" value="S-ADENOSYLMETHIONINE:TRNA RIBOSYLTRANSFERASE-ISOMERASE"/>
    <property type="match status" value="1"/>
</dbReference>
<keyword evidence="1 5" id="KW-0963">Cytoplasm</keyword>
<dbReference type="Pfam" id="PF02547">
    <property type="entry name" value="Queuosine_synth"/>
    <property type="match status" value="1"/>
</dbReference>
<comment type="function">
    <text evidence="5">Transfers and isomerizes the ribose moiety from AdoMet to the 7-aminomethyl group of 7-deazaguanine (preQ1-tRNA) to give epoxyqueuosine (oQ-tRNA).</text>
</comment>
<proteinExistence type="inferred from homology"/>
<name>A0ABY4ECH4_VITST</name>
<sequence>MHINDFDFELPEALIAQHPPEVRGSSRLLASWQDQAFQNLHFPDVVSFFKSGDVLVMNDTKVIKARLFGQKASGGKIEVLVERVMDDHTVWAHVRSSKSPKPGMVLEFGEDKAVMVERKDALFVLQFQGEKTVWEVLEEQGHMPLPPYIERADDADDDERYQTVYAQNDGAVAAPTAGLHFTPEILQQLQDKGVALHFVTLHVGAGTFQPVKVDNIEEHHMHSERFWVAQSVVDAIDEAKARGNHVWAVGTTSMRALESAALTGRLQAGSGDTDIFITPGFEIKVVDRLITNFHLPKSTLMMLVSAFHGYEKIMALYQHAIENEYRFFSYGDAMVLTRQTFNKD</sequence>